<dbReference type="GO" id="GO:0017000">
    <property type="term" value="P:antibiotic biosynthetic process"/>
    <property type="evidence" value="ECO:0007669"/>
    <property type="project" value="InterPro"/>
</dbReference>
<evidence type="ECO:0000256" key="2">
    <source>
        <dbReference type="SAM" id="MobiDB-lite"/>
    </source>
</evidence>
<comment type="similarity">
    <text evidence="1">Belongs to the peptidase S45 family.</text>
</comment>
<dbReference type="Gene3D" id="3.60.20.10">
    <property type="entry name" value="Glutamine Phosphoribosylpyrophosphate, subunit 1, domain 1"/>
    <property type="match status" value="2"/>
</dbReference>
<dbReference type="GO" id="GO:0016811">
    <property type="term" value="F:hydrolase activity, acting on carbon-nitrogen (but not peptide) bonds, in linear amides"/>
    <property type="evidence" value="ECO:0007669"/>
    <property type="project" value="InterPro"/>
</dbReference>
<dbReference type="Gene3D" id="1.10.1400.10">
    <property type="match status" value="1"/>
</dbReference>
<evidence type="ECO:0000256" key="1">
    <source>
        <dbReference type="ARBA" id="ARBA00006586"/>
    </source>
</evidence>
<dbReference type="PANTHER" id="PTHR34218">
    <property type="entry name" value="PEPTIDASE S45 PENICILLIN AMIDASE"/>
    <property type="match status" value="1"/>
</dbReference>
<dbReference type="AlphaFoldDB" id="A0A345T0U9"/>
<feature type="signal peptide" evidence="3">
    <location>
        <begin position="1"/>
        <end position="26"/>
    </location>
</feature>
<evidence type="ECO:0000256" key="3">
    <source>
        <dbReference type="SAM" id="SignalP"/>
    </source>
</evidence>
<feature type="region of interest" description="Disordered" evidence="2">
    <location>
        <begin position="326"/>
        <end position="346"/>
    </location>
</feature>
<dbReference type="Proteomes" id="UP000249340">
    <property type="component" value="Chromosome"/>
</dbReference>
<feature type="chain" id="PRO_5039361765" evidence="3">
    <location>
        <begin position="27"/>
        <end position="930"/>
    </location>
</feature>
<dbReference type="Gene3D" id="1.10.439.10">
    <property type="entry name" value="Penicillin Amidohydrolase, domain 1"/>
    <property type="match status" value="1"/>
</dbReference>
<proteinExistence type="inferred from homology"/>
<name>A0A345T0U9_9ACTN</name>
<dbReference type="PANTHER" id="PTHR34218:SF4">
    <property type="entry name" value="ACYL-HOMOSERINE LACTONE ACYLASE QUIP"/>
    <property type="match status" value="1"/>
</dbReference>
<evidence type="ECO:0000313" key="5">
    <source>
        <dbReference type="Proteomes" id="UP000249340"/>
    </source>
</evidence>
<reference evidence="5" key="1">
    <citation type="submission" date="2018-07" db="EMBL/GenBank/DDBJ databases">
        <title>Streptacidiphilus bronchialis DSM 106435 chromosome.</title>
        <authorList>
            <person name="Batra D."/>
            <person name="Gulvik C.A."/>
        </authorList>
    </citation>
    <scope>NUCLEOTIDE SEQUENCE [LARGE SCALE GENOMIC DNA]</scope>
    <source>
        <strain evidence="5">DSM 106435</strain>
    </source>
</reference>
<dbReference type="KEGG" id="stri:C7M71_021540"/>
<organism evidence="4 5">
    <name type="scientific">Peterkaempfera bronchialis</name>
    <dbReference type="NCBI Taxonomy" id="2126346"/>
    <lineage>
        <taxon>Bacteria</taxon>
        <taxon>Bacillati</taxon>
        <taxon>Actinomycetota</taxon>
        <taxon>Actinomycetes</taxon>
        <taxon>Kitasatosporales</taxon>
        <taxon>Streptomycetaceae</taxon>
        <taxon>Peterkaempfera</taxon>
    </lineage>
</organism>
<dbReference type="InterPro" id="IPR023343">
    <property type="entry name" value="Penicillin_amidase_dom1"/>
</dbReference>
<keyword evidence="3" id="KW-0732">Signal</keyword>
<keyword evidence="5" id="KW-1185">Reference proteome</keyword>
<dbReference type="InterPro" id="IPR029055">
    <property type="entry name" value="Ntn_hydrolases_N"/>
</dbReference>
<protein>
    <submittedName>
        <fullName evidence="4">Penicillin acylase family protein</fullName>
    </submittedName>
</protein>
<evidence type="ECO:0000313" key="4">
    <source>
        <dbReference type="EMBL" id="AXI79604.1"/>
    </source>
</evidence>
<sequence>MQRRIRTLRLQAAAALAGLLTATALAAAPATAATPAPAPDYCGNRCHDILPPGENGNATLADILANRLLGTRPAHTDDQLGPYAALANSYPGLTDAGLRSFFNDASFGVPAGQVASTLQPRPDVTIVRDKATGVPHVTGTTRYGTEYGAGYAAAQDRLWLMDLFRHVGRGQLSSFAGGAADNRALEQSFWQAAPYTEAELQQQIDTLAASGPRAAQAMADAGAYLDGINAYIDTAYSSRTFPGEYDLTGHIDPLTNAGSIDHFRLTDLVALASVVGALFGAGGGGEVQSAQVKLAAEARYGKAEGDRVWASFREADDPEAVTTLHDGQRFPYAQPPADPQGTAMPDPGSVVPEKLVYDATGTGATTAATAAKGVLPGNLLTARHGMSNALVVSGRYAADGHPVAVFGPQTGYFAPQLLMLEELQGPGISARGAAFAGLSFYVQLGRGQDYAWSATSAGQDITDSYAVPLCTTDGSPATLASDSYLWHGRCTPMERLERKDSWKPTTADSTGAGSYTLVMKRTRYGLVTSRGTVGGTPVAFTALRSTYRHEADSIVGFQMLNDPAAVHSAATFQEAAQHINYTFNWFYADAVDTAYYNSGDNPVRADGVDPGLPVLAEPQYEWRGYDPDANTAEYTPPAQHPQSVNQDYYISWNNKQADAFTTAGFGNGSVHRADLLDDRVRALLGSGAKVTRSALVRAMESAALADLRGEDVLPDLLRVIRSGAVTDPALAGAVQKLETWRADGTLRRETSAGSHRYADADAVRIMDAWWPLLVQAEFRAGLGDPLFTALTGALQLNESPSGGQTGPVSGSVSANESIPHKGSAFQYGWWSYVDKDLRTVLGDPVAGGLGGPYCGGGDLARCRSVLLESLRQAAAQPAAQVYPADDVCSAGDQWCADTIVQRPLGGVTDGKVSWQNRPTYQQVVQFTSHR</sequence>
<dbReference type="InterPro" id="IPR002692">
    <property type="entry name" value="S45"/>
</dbReference>
<gene>
    <name evidence="4" type="ORF">C7M71_021540</name>
</gene>
<dbReference type="RefSeq" id="WP_111493509.1">
    <property type="nucleotide sequence ID" value="NZ_CP031264.1"/>
</dbReference>
<accession>A0A345T0U9</accession>
<dbReference type="OrthoDB" id="5240333at2"/>
<dbReference type="Pfam" id="PF01804">
    <property type="entry name" value="Penicil_amidase"/>
    <property type="match status" value="1"/>
</dbReference>
<dbReference type="EMBL" id="CP031264">
    <property type="protein sequence ID" value="AXI79604.1"/>
    <property type="molecule type" value="Genomic_DNA"/>
</dbReference>
<dbReference type="InterPro" id="IPR043147">
    <property type="entry name" value="Penicillin_amidase_A-knob"/>
</dbReference>
<dbReference type="SUPFAM" id="SSF56235">
    <property type="entry name" value="N-terminal nucleophile aminohydrolases (Ntn hydrolases)"/>
    <property type="match status" value="1"/>
</dbReference>